<keyword evidence="6" id="KW-0904">Protein phosphatase</keyword>
<sequence>MNAFLILVALAGVVSAQRDDFDCPDNFGFYPHYRSCDKYWACENGTATLKICGNGLVFDDADPLRENCAYPFSVNCGDRTDLEPPISTPNCPRLYGIYENKENCRIFYSCWNGEASRYECPPGLAYDSEQRVCVWADLVERCDQLEVAEGFVCPDPSDVDQPGLYSRHAHPTDCRKFYVCIEGTARPYGCSLGTVFNVDSLQCDEPENVPGCENYYGDLDVKTLKKAQVLCFVNKKSYMCSFEIFERSSMVECDEIEPRLFLGNLDAAESEETLKNYGITHILTVYMFPITKPEGLEIETLFIDLEDSPDCDILSCFERSNAFIKEGQEKGACLVHCYGGVSRSATLVVAYLMKKYNIGVDEALQKVKEKRYSACPNAGFLSQLRLYENMKNTLDEDNIDYKIFSLYHLGRQVSMGNNFDAIQNYLARFKEKAALDGDKFKCKECRKCLFLQSNVIPHIQGQDLYWNNFAQQLISEQSQTICKKSLFIEFLPWMIEAHQSMSGKIHCPTCDSKIGTFCWKGQLCTCGATISPSFKVIESKLDKEFQHSPTIQNQLNLHHVT</sequence>
<comment type="catalytic activity">
    <reaction evidence="9">
        <text>O-phospho-L-threonyl-[protein] + H2O = L-threonyl-[protein] + phosphate</text>
        <dbReference type="Rhea" id="RHEA:47004"/>
        <dbReference type="Rhea" id="RHEA-COMP:11060"/>
        <dbReference type="Rhea" id="RHEA-COMP:11605"/>
        <dbReference type="ChEBI" id="CHEBI:15377"/>
        <dbReference type="ChEBI" id="CHEBI:30013"/>
        <dbReference type="ChEBI" id="CHEBI:43474"/>
        <dbReference type="ChEBI" id="CHEBI:61977"/>
        <dbReference type="EC" id="3.1.3.16"/>
    </reaction>
</comment>
<gene>
    <name evidence="15" type="ORF">HNY73_018793</name>
</gene>
<evidence type="ECO:0000256" key="10">
    <source>
        <dbReference type="ARBA" id="ARBA00051722"/>
    </source>
</evidence>
<dbReference type="PROSITE" id="PS50056">
    <property type="entry name" value="TYR_PHOSPHATASE_2"/>
    <property type="match status" value="1"/>
</dbReference>
<feature type="domain" description="Chitin-binding type-2" evidence="14">
    <location>
        <begin position="88"/>
        <end position="144"/>
    </location>
</feature>
<comment type="catalytic activity">
    <reaction evidence="8">
        <text>O-phospho-L-seryl-[protein] + H2O = L-seryl-[protein] + phosphate</text>
        <dbReference type="Rhea" id="RHEA:20629"/>
        <dbReference type="Rhea" id="RHEA-COMP:9863"/>
        <dbReference type="Rhea" id="RHEA-COMP:11604"/>
        <dbReference type="ChEBI" id="CHEBI:15377"/>
        <dbReference type="ChEBI" id="CHEBI:29999"/>
        <dbReference type="ChEBI" id="CHEBI:43474"/>
        <dbReference type="ChEBI" id="CHEBI:83421"/>
        <dbReference type="EC" id="3.1.3.16"/>
    </reaction>
</comment>
<dbReference type="GO" id="GO:0008138">
    <property type="term" value="F:protein tyrosine/serine/threonine phosphatase activity"/>
    <property type="evidence" value="ECO:0007669"/>
    <property type="project" value="TreeGrafter"/>
</dbReference>
<dbReference type="EMBL" id="JABXBU010002228">
    <property type="protein sequence ID" value="KAF8771360.1"/>
    <property type="molecule type" value="Genomic_DNA"/>
</dbReference>
<dbReference type="Pfam" id="PF01607">
    <property type="entry name" value="CBM_14"/>
    <property type="match status" value="3"/>
</dbReference>
<evidence type="ECO:0000256" key="9">
    <source>
        <dbReference type="ARBA" id="ARBA00048336"/>
    </source>
</evidence>
<protein>
    <submittedName>
        <fullName evidence="15">Dual specificity protein phosphatase 12 like protein</fullName>
    </submittedName>
</protein>
<dbReference type="SUPFAM" id="SSF57625">
    <property type="entry name" value="Invertebrate chitin-binding proteins"/>
    <property type="match status" value="3"/>
</dbReference>
<dbReference type="PANTHER" id="PTHR45848">
    <property type="entry name" value="DUAL SPECIFICITY PROTEIN PHOSPHATASE 12 FAMILY MEMBER"/>
    <property type="match status" value="1"/>
</dbReference>
<keyword evidence="5" id="KW-0378">Hydrolase</keyword>
<dbReference type="GO" id="GO:0004725">
    <property type="term" value="F:protein tyrosine phosphatase activity"/>
    <property type="evidence" value="ECO:0007669"/>
    <property type="project" value="UniProtKB-EC"/>
</dbReference>
<dbReference type="Pfam" id="PF00782">
    <property type="entry name" value="DSPc"/>
    <property type="match status" value="1"/>
</dbReference>
<feature type="domain" description="Tyrosine-protein phosphatase" evidence="12">
    <location>
        <begin position="252"/>
        <end position="393"/>
    </location>
</feature>
<feature type="domain" description="Chitin-binding type-2" evidence="14">
    <location>
        <begin position="150"/>
        <end position="214"/>
    </location>
</feature>
<keyword evidence="16" id="KW-1185">Reference proteome</keyword>
<dbReference type="GO" id="GO:0008061">
    <property type="term" value="F:chitin binding"/>
    <property type="evidence" value="ECO:0007669"/>
    <property type="project" value="InterPro"/>
</dbReference>
<dbReference type="GO" id="GO:0005576">
    <property type="term" value="C:extracellular region"/>
    <property type="evidence" value="ECO:0007669"/>
    <property type="project" value="InterPro"/>
</dbReference>
<evidence type="ECO:0000313" key="15">
    <source>
        <dbReference type="EMBL" id="KAF8771360.1"/>
    </source>
</evidence>
<dbReference type="InterPro" id="IPR002557">
    <property type="entry name" value="Chitin-bd_dom"/>
</dbReference>
<accession>A0A8T0EFF0</accession>
<evidence type="ECO:0000256" key="2">
    <source>
        <dbReference type="ARBA" id="ARBA00004496"/>
    </source>
</evidence>
<keyword evidence="4" id="KW-0963">Cytoplasm</keyword>
<dbReference type="GO" id="GO:0005634">
    <property type="term" value="C:nucleus"/>
    <property type="evidence" value="ECO:0007669"/>
    <property type="project" value="UniProtKB-SubCell"/>
</dbReference>
<evidence type="ECO:0000256" key="7">
    <source>
        <dbReference type="ARBA" id="ARBA00023242"/>
    </source>
</evidence>
<feature type="domain" description="Tyrosine specific protein phosphatases" evidence="13">
    <location>
        <begin position="314"/>
        <end position="371"/>
    </location>
</feature>
<comment type="similarity">
    <text evidence="3">Belongs to the protein-tyrosine phosphatase family. Non-receptor class dual specificity subfamily.</text>
</comment>
<dbReference type="CDD" id="cd14498">
    <property type="entry name" value="DSP"/>
    <property type="match status" value="1"/>
</dbReference>
<organism evidence="15 16">
    <name type="scientific">Argiope bruennichi</name>
    <name type="common">Wasp spider</name>
    <name type="synonym">Aranea bruennichi</name>
    <dbReference type="NCBI Taxonomy" id="94029"/>
    <lineage>
        <taxon>Eukaryota</taxon>
        <taxon>Metazoa</taxon>
        <taxon>Ecdysozoa</taxon>
        <taxon>Arthropoda</taxon>
        <taxon>Chelicerata</taxon>
        <taxon>Arachnida</taxon>
        <taxon>Araneae</taxon>
        <taxon>Araneomorphae</taxon>
        <taxon>Entelegynae</taxon>
        <taxon>Araneoidea</taxon>
        <taxon>Araneidae</taxon>
        <taxon>Argiope</taxon>
    </lineage>
</organism>
<feature type="signal peptide" evidence="11">
    <location>
        <begin position="1"/>
        <end position="16"/>
    </location>
</feature>
<keyword evidence="11" id="KW-0732">Signal</keyword>
<reference evidence="15" key="1">
    <citation type="journal article" date="2020" name="bioRxiv">
        <title>Chromosome-level reference genome of the European wasp spider Argiope bruennichi: a resource for studies on range expansion and evolutionary adaptation.</title>
        <authorList>
            <person name="Sheffer M.M."/>
            <person name="Hoppe A."/>
            <person name="Krehenwinkel H."/>
            <person name="Uhl G."/>
            <person name="Kuss A.W."/>
            <person name="Jensen L."/>
            <person name="Jensen C."/>
            <person name="Gillespie R.G."/>
            <person name="Hoff K.J."/>
            <person name="Prost S."/>
        </authorList>
    </citation>
    <scope>NUCLEOTIDE SEQUENCE</scope>
</reference>
<evidence type="ECO:0000313" key="16">
    <source>
        <dbReference type="Proteomes" id="UP000807504"/>
    </source>
</evidence>
<evidence type="ECO:0000256" key="3">
    <source>
        <dbReference type="ARBA" id="ARBA00008601"/>
    </source>
</evidence>
<dbReference type="SUPFAM" id="SSF52799">
    <property type="entry name" value="(Phosphotyrosine protein) phosphatases II"/>
    <property type="match status" value="1"/>
</dbReference>
<dbReference type="Gene3D" id="3.90.190.10">
    <property type="entry name" value="Protein tyrosine phosphatase superfamily"/>
    <property type="match status" value="1"/>
</dbReference>
<evidence type="ECO:0000259" key="14">
    <source>
        <dbReference type="PROSITE" id="PS50940"/>
    </source>
</evidence>
<dbReference type="InterPro" id="IPR029021">
    <property type="entry name" value="Prot-tyrosine_phosphatase-like"/>
</dbReference>
<dbReference type="AlphaFoldDB" id="A0A8T0EFF0"/>
<dbReference type="FunFam" id="3.90.190.10:FF:000056">
    <property type="entry name" value="Dual specificity phosphatase 12"/>
    <property type="match status" value="1"/>
</dbReference>
<dbReference type="InterPro" id="IPR036508">
    <property type="entry name" value="Chitin-bd_dom_sf"/>
</dbReference>
<dbReference type="Proteomes" id="UP000807504">
    <property type="component" value="Unassembled WGS sequence"/>
</dbReference>
<dbReference type="PANTHER" id="PTHR45848:SF4">
    <property type="entry name" value="DUAL SPECIFICITY PROTEIN PHOSPHATASE 12"/>
    <property type="match status" value="1"/>
</dbReference>
<dbReference type="Gene3D" id="2.170.140.10">
    <property type="entry name" value="Chitin binding domain"/>
    <property type="match status" value="3"/>
</dbReference>
<evidence type="ECO:0000256" key="1">
    <source>
        <dbReference type="ARBA" id="ARBA00004123"/>
    </source>
</evidence>
<evidence type="ECO:0000256" key="11">
    <source>
        <dbReference type="SAM" id="SignalP"/>
    </source>
</evidence>
<dbReference type="SMART" id="SM00195">
    <property type="entry name" value="DSPc"/>
    <property type="match status" value="1"/>
</dbReference>
<dbReference type="PROSITE" id="PS00383">
    <property type="entry name" value="TYR_PHOSPHATASE_1"/>
    <property type="match status" value="1"/>
</dbReference>
<dbReference type="InterPro" id="IPR016130">
    <property type="entry name" value="Tyr_Pase_AS"/>
</dbReference>
<evidence type="ECO:0000256" key="4">
    <source>
        <dbReference type="ARBA" id="ARBA00022490"/>
    </source>
</evidence>
<name>A0A8T0EFF0_ARGBR</name>
<dbReference type="PROSITE" id="PS50054">
    <property type="entry name" value="TYR_PHOSPHATASE_DUAL"/>
    <property type="match status" value="1"/>
</dbReference>
<dbReference type="GO" id="GO:0004722">
    <property type="term" value="F:protein serine/threonine phosphatase activity"/>
    <property type="evidence" value="ECO:0007669"/>
    <property type="project" value="UniProtKB-EC"/>
</dbReference>
<dbReference type="GO" id="GO:0005737">
    <property type="term" value="C:cytoplasm"/>
    <property type="evidence" value="ECO:0007669"/>
    <property type="project" value="UniProtKB-SubCell"/>
</dbReference>
<reference evidence="15" key="2">
    <citation type="submission" date="2020-06" db="EMBL/GenBank/DDBJ databases">
        <authorList>
            <person name="Sheffer M."/>
        </authorList>
    </citation>
    <scope>NUCLEOTIDE SEQUENCE</scope>
</reference>
<dbReference type="PROSITE" id="PS50940">
    <property type="entry name" value="CHIT_BIND_II"/>
    <property type="match status" value="3"/>
</dbReference>
<comment type="caution">
    <text evidence="15">The sequence shown here is derived from an EMBL/GenBank/DDBJ whole genome shotgun (WGS) entry which is preliminary data.</text>
</comment>
<comment type="subcellular location">
    <subcellularLocation>
        <location evidence="2">Cytoplasm</location>
    </subcellularLocation>
    <subcellularLocation>
        <location evidence="1">Nucleus</location>
    </subcellularLocation>
</comment>
<evidence type="ECO:0000256" key="8">
    <source>
        <dbReference type="ARBA" id="ARBA00047761"/>
    </source>
</evidence>
<evidence type="ECO:0000256" key="5">
    <source>
        <dbReference type="ARBA" id="ARBA00022801"/>
    </source>
</evidence>
<evidence type="ECO:0000259" key="13">
    <source>
        <dbReference type="PROSITE" id="PS50056"/>
    </source>
</evidence>
<dbReference type="SMART" id="SM00494">
    <property type="entry name" value="ChtBD2"/>
    <property type="match status" value="3"/>
</dbReference>
<dbReference type="InterPro" id="IPR000340">
    <property type="entry name" value="Dual-sp_phosphatase_cat-dom"/>
</dbReference>
<feature type="chain" id="PRO_5035910777" evidence="11">
    <location>
        <begin position="17"/>
        <end position="561"/>
    </location>
</feature>
<feature type="domain" description="Chitin-binding type-2" evidence="14">
    <location>
        <begin position="20"/>
        <end position="78"/>
    </location>
</feature>
<evidence type="ECO:0000259" key="12">
    <source>
        <dbReference type="PROSITE" id="PS50054"/>
    </source>
</evidence>
<dbReference type="InterPro" id="IPR020422">
    <property type="entry name" value="TYR_PHOSPHATASE_DUAL_dom"/>
</dbReference>
<dbReference type="InterPro" id="IPR000387">
    <property type="entry name" value="Tyr_Pase_dom"/>
</dbReference>
<keyword evidence="7" id="KW-0539">Nucleus</keyword>
<proteinExistence type="inferred from homology"/>
<evidence type="ECO:0000256" key="6">
    <source>
        <dbReference type="ARBA" id="ARBA00022912"/>
    </source>
</evidence>
<comment type="catalytic activity">
    <reaction evidence="10">
        <text>O-phospho-L-tyrosyl-[protein] + H2O = L-tyrosyl-[protein] + phosphate</text>
        <dbReference type="Rhea" id="RHEA:10684"/>
        <dbReference type="Rhea" id="RHEA-COMP:10136"/>
        <dbReference type="Rhea" id="RHEA-COMP:20101"/>
        <dbReference type="ChEBI" id="CHEBI:15377"/>
        <dbReference type="ChEBI" id="CHEBI:43474"/>
        <dbReference type="ChEBI" id="CHEBI:46858"/>
        <dbReference type="ChEBI" id="CHEBI:61978"/>
        <dbReference type="EC" id="3.1.3.48"/>
    </reaction>
</comment>